<protein>
    <recommendedName>
        <fullName evidence="3">Post-transcriptional regulator</fullName>
    </recommendedName>
</protein>
<proteinExistence type="predicted"/>
<evidence type="ECO:0008006" key="3">
    <source>
        <dbReference type="Google" id="ProtNLM"/>
    </source>
</evidence>
<dbReference type="AlphaFoldDB" id="A0A1E4RA56"/>
<gene>
    <name evidence="1" type="ORF">BG258_15590</name>
</gene>
<reference evidence="1 2" key="1">
    <citation type="submission" date="2016-09" db="EMBL/GenBank/DDBJ databases">
        <title>Draft genome sequence of the soil isolate, Lysinibacillus fusiformis M5, a potential hypoxanthine producer.</title>
        <authorList>
            <person name="Gallegos-Monterrosa R."/>
            <person name="Maroti G."/>
            <person name="Balint B."/>
            <person name="Kovacs A.T."/>
        </authorList>
    </citation>
    <scope>NUCLEOTIDE SEQUENCE [LARGE SCALE GENOMIC DNA]</scope>
    <source>
        <strain evidence="1 2">M5</strain>
    </source>
</reference>
<dbReference type="Proteomes" id="UP000094784">
    <property type="component" value="Unassembled WGS sequence"/>
</dbReference>
<dbReference type="RefSeq" id="WP_025114635.1">
    <property type="nucleotide sequence ID" value="NZ_CP182815.1"/>
</dbReference>
<accession>A0A1E4RA56</accession>
<organism evidence="1 2">
    <name type="scientific">Lysinibacillus fusiformis</name>
    <dbReference type="NCBI Taxonomy" id="28031"/>
    <lineage>
        <taxon>Bacteria</taxon>
        <taxon>Bacillati</taxon>
        <taxon>Bacillota</taxon>
        <taxon>Bacilli</taxon>
        <taxon>Bacillales</taxon>
        <taxon>Bacillaceae</taxon>
        <taxon>Lysinibacillus</taxon>
    </lineage>
</organism>
<dbReference type="OrthoDB" id="2990595at2"/>
<evidence type="ECO:0000313" key="1">
    <source>
        <dbReference type="EMBL" id="ODV57228.1"/>
    </source>
</evidence>
<sequence length="102" mass="12275">MSMQYEQLFEKIRPAIDSKIAEFKYFHYDAITAEELWRYCVEKKWRKKKVDQLRLYEVIATIFSVSPSDIVSFNQVEFLQSDNWFEELNTEELQLLLGPVKT</sequence>
<comment type="caution">
    <text evidence="1">The sequence shown here is derived from an EMBL/GenBank/DDBJ whole genome shotgun (WGS) entry which is preliminary data.</text>
</comment>
<evidence type="ECO:0000313" key="2">
    <source>
        <dbReference type="Proteomes" id="UP000094784"/>
    </source>
</evidence>
<dbReference type="EMBL" id="MECQ01000001">
    <property type="protein sequence ID" value="ODV57228.1"/>
    <property type="molecule type" value="Genomic_DNA"/>
</dbReference>
<dbReference type="Pfam" id="PF13797">
    <property type="entry name" value="Post_transc_reg"/>
    <property type="match status" value="1"/>
</dbReference>
<dbReference type="InterPro" id="IPR025716">
    <property type="entry name" value="Post-transcriptional_regulator"/>
</dbReference>
<name>A0A1E4RA56_9BACI</name>